<dbReference type="EMBL" id="CM000780">
    <property type="protein sequence ID" value="AQK56505.1"/>
    <property type="molecule type" value="Genomic_DNA"/>
</dbReference>
<name>A0A1D6QEE6_MAIZE</name>
<gene>
    <name evidence="1" type="ORF">ZEAMMB73_Zm00001d052230</name>
</gene>
<proteinExistence type="predicted"/>
<dbReference type="AlphaFoldDB" id="A0A1D6QEE6"/>
<sequence length="63" mass="7184">MTKECLPSMANSFLSFPSSRVPFVRTFENCEHQMFNVCRDIKGTSMQNEKGLKGKWGAKDPKL</sequence>
<evidence type="ECO:0000313" key="1">
    <source>
        <dbReference type="EMBL" id="AQK56505.1"/>
    </source>
</evidence>
<organism evidence="1">
    <name type="scientific">Zea mays</name>
    <name type="common">Maize</name>
    <dbReference type="NCBI Taxonomy" id="4577"/>
    <lineage>
        <taxon>Eukaryota</taxon>
        <taxon>Viridiplantae</taxon>
        <taxon>Streptophyta</taxon>
        <taxon>Embryophyta</taxon>
        <taxon>Tracheophyta</taxon>
        <taxon>Spermatophyta</taxon>
        <taxon>Magnoliopsida</taxon>
        <taxon>Liliopsida</taxon>
        <taxon>Poales</taxon>
        <taxon>Poaceae</taxon>
        <taxon>PACMAD clade</taxon>
        <taxon>Panicoideae</taxon>
        <taxon>Andropogonodae</taxon>
        <taxon>Andropogoneae</taxon>
        <taxon>Tripsacinae</taxon>
        <taxon>Zea</taxon>
    </lineage>
</organism>
<reference evidence="1" key="1">
    <citation type="submission" date="2015-12" db="EMBL/GenBank/DDBJ databases">
        <title>Update maize B73 reference genome by single molecule sequencing technologies.</title>
        <authorList>
            <consortium name="Maize Genome Sequencing Project"/>
            <person name="Ware D."/>
        </authorList>
    </citation>
    <scope>NUCLEOTIDE SEQUENCE</scope>
    <source>
        <tissue evidence="1">Seedling</tissue>
    </source>
</reference>
<accession>A0A1D6QEE6</accession>
<protein>
    <submittedName>
        <fullName evidence="1">Uncharacterized protein</fullName>
    </submittedName>
</protein>